<organism evidence="5 6">
    <name type="scientific">Saccharothrix australiensis</name>
    <dbReference type="NCBI Taxonomy" id="2072"/>
    <lineage>
        <taxon>Bacteria</taxon>
        <taxon>Bacillati</taxon>
        <taxon>Actinomycetota</taxon>
        <taxon>Actinomycetes</taxon>
        <taxon>Pseudonocardiales</taxon>
        <taxon>Pseudonocardiaceae</taxon>
        <taxon>Saccharothrix</taxon>
    </lineage>
</organism>
<protein>
    <submittedName>
        <fullName evidence="5">ArsR family transcriptional regulator</fullName>
    </submittedName>
</protein>
<reference evidence="5 6" key="1">
    <citation type="submission" date="2018-10" db="EMBL/GenBank/DDBJ databases">
        <title>Sequencing the genomes of 1000 actinobacteria strains.</title>
        <authorList>
            <person name="Klenk H.-P."/>
        </authorList>
    </citation>
    <scope>NUCLEOTIDE SEQUENCE [LARGE SCALE GENOMIC DNA]</scope>
    <source>
        <strain evidence="5 6">DSM 43800</strain>
    </source>
</reference>
<dbReference type="Gene3D" id="1.10.10.10">
    <property type="entry name" value="Winged helix-like DNA-binding domain superfamily/Winged helix DNA-binding domain"/>
    <property type="match status" value="1"/>
</dbReference>
<dbReference type="Proteomes" id="UP000282084">
    <property type="component" value="Unassembled WGS sequence"/>
</dbReference>
<evidence type="ECO:0000259" key="4">
    <source>
        <dbReference type="SMART" id="SM00418"/>
    </source>
</evidence>
<gene>
    <name evidence="5" type="ORF">C8E97_2576</name>
</gene>
<dbReference type="InterPro" id="IPR011991">
    <property type="entry name" value="ArsR-like_HTH"/>
</dbReference>
<dbReference type="InterPro" id="IPR036388">
    <property type="entry name" value="WH-like_DNA-bd_sf"/>
</dbReference>
<sequence length="342" mass="36626">MDPGPTGGYRVKRVHFTAEDLARTRVATTIGVAAETFDSVKLLRDRDRTPVFHAWRSSLRGRLGEPAKPLTALMPARGPMLDVTSIAGDTPCIEEAVENVLAAPRELMRVELEAITFQPAHRTWAADLVDGDREARRQLAAALRACHRVTIAPHWARVRSHLAGVRAGYARTMAEGGVERLLATLCPPLVRWRSPVLQVSHPRDADVHLRGRGLVITPTLFSTGQVELLQCPGDAGEPPVLAVPAVDADAAGIGLWEDDESGERSLGELLGRTRAAALAVTAEGCGTTELARRLAISPAAASRHATVLRNAGLITTSREGKAVRHTITPLGAALLRSRPGFG</sequence>
<evidence type="ECO:0000313" key="5">
    <source>
        <dbReference type="EMBL" id="RKT53988.1"/>
    </source>
</evidence>
<dbReference type="GO" id="GO:0003677">
    <property type="term" value="F:DNA binding"/>
    <property type="evidence" value="ECO:0007669"/>
    <property type="project" value="UniProtKB-KW"/>
</dbReference>
<dbReference type="EMBL" id="RBXO01000001">
    <property type="protein sequence ID" value="RKT53988.1"/>
    <property type="molecule type" value="Genomic_DNA"/>
</dbReference>
<dbReference type="InterPro" id="IPR001845">
    <property type="entry name" value="HTH_ArsR_DNA-bd_dom"/>
</dbReference>
<dbReference type="InterPro" id="IPR051011">
    <property type="entry name" value="Metal_resp_trans_reg"/>
</dbReference>
<accession>A0A495W297</accession>
<dbReference type="SMART" id="SM00418">
    <property type="entry name" value="HTH_ARSR"/>
    <property type="match status" value="1"/>
</dbReference>
<dbReference type="InterPro" id="IPR036390">
    <property type="entry name" value="WH_DNA-bd_sf"/>
</dbReference>
<keyword evidence="3" id="KW-0804">Transcription</keyword>
<dbReference type="AlphaFoldDB" id="A0A495W297"/>
<evidence type="ECO:0000256" key="1">
    <source>
        <dbReference type="ARBA" id="ARBA00023015"/>
    </source>
</evidence>
<dbReference type="PANTHER" id="PTHR43132">
    <property type="entry name" value="ARSENICAL RESISTANCE OPERON REPRESSOR ARSR-RELATED"/>
    <property type="match status" value="1"/>
</dbReference>
<keyword evidence="6" id="KW-1185">Reference proteome</keyword>
<evidence type="ECO:0000256" key="3">
    <source>
        <dbReference type="ARBA" id="ARBA00023163"/>
    </source>
</evidence>
<keyword evidence="2" id="KW-0238">DNA-binding</keyword>
<dbReference type="GO" id="GO:0003700">
    <property type="term" value="F:DNA-binding transcription factor activity"/>
    <property type="evidence" value="ECO:0007669"/>
    <property type="project" value="InterPro"/>
</dbReference>
<dbReference type="PANTHER" id="PTHR43132:SF8">
    <property type="entry name" value="HTH-TYPE TRANSCRIPTIONAL REGULATOR KMTR"/>
    <property type="match status" value="1"/>
</dbReference>
<proteinExistence type="predicted"/>
<evidence type="ECO:0000256" key="2">
    <source>
        <dbReference type="ARBA" id="ARBA00023125"/>
    </source>
</evidence>
<dbReference type="OrthoDB" id="3808065at2"/>
<evidence type="ECO:0000313" key="6">
    <source>
        <dbReference type="Proteomes" id="UP000282084"/>
    </source>
</evidence>
<name>A0A495W297_9PSEU</name>
<keyword evidence="1" id="KW-0805">Transcription regulation</keyword>
<dbReference type="CDD" id="cd00090">
    <property type="entry name" value="HTH_ARSR"/>
    <property type="match status" value="1"/>
</dbReference>
<comment type="caution">
    <text evidence="5">The sequence shown here is derived from an EMBL/GenBank/DDBJ whole genome shotgun (WGS) entry which is preliminary data.</text>
</comment>
<dbReference type="SUPFAM" id="SSF46785">
    <property type="entry name" value="Winged helix' DNA-binding domain"/>
    <property type="match status" value="1"/>
</dbReference>
<feature type="domain" description="HTH arsR-type" evidence="4">
    <location>
        <begin position="268"/>
        <end position="335"/>
    </location>
</feature>